<evidence type="ECO:0000313" key="2">
    <source>
        <dbReference type="EMBL" id="QKW53642.1"/>
    </source>
</evidence>
<evidence type="ECO:0000256" key="1">
    <source>
        <dbReference type="SAM" id="MobiDB-lite"/>
    </source>
</evidence>
<gene>
    <name evidence="2" type="ORF">HUT08_33455</name>
</gene>
<proteinExistence type="predicted"/>
<reference evidence="2 3" key="1">
    <citation type="submission" date="2020-06" db="EMBL/GenBank/DDBJ databases">
        <title>Genome mining for natural products.</title>
        <authorList>
            <person name="Zhang B."/>
            <person name="Shi J."/>
            <person name="Ge H."/>
        </authorList>
    </citation>
    <scope>NUCLEOTIDE SEQUENCE [LARGE SCALE GENOMIC DNA]</scope>
    <source>
        <strain evidence="2 3">NA00687</strain>
    </source>
</reference>
<keyword evidence="3" id="KW-1185">Reference proteome</keyword>
<name>A0A7H8NGN0_9ACTN</name>
<dbReference type="RefSeq" id="WP_176165347.1">
    <property type="nucleotide sequence ID" value="NZ_CP054929.1"/>
</dbReference>
<feature type="region of interest" description="Disordered" evidence="1">
    <location>
        <begin position="159"/>
        <end position="193"/>
    </location>
</feature>
<organism evidence="2 3">
    <name type="scientific">Streptomyces buecherae</name>
    <dbReference type="NCBI Taxonomy" id="2763006"/>
    <lineage>
        <taxon>Bacteria</taxon>
        <taxon>Bacillati</taxon>
        <taxon>Actinomycetota</taxon>
        <taxon>Actinomycetes</taxon>
        <taxon>Kitasatosporales</taxon>
        <taxon>Streptomycetaceae</taxon>
        <taxon>Streptomyces</taxon>
    </lineage>
</organism>
<protein>
    <submittedName>
        <fullName evidence="2">Uncharacterized protein</fullName>
    </submittedName>
</protein>
<dbReference type="AlphaFoldDB" id="A0A7H8NGN0"/>
<dbReference type="EMBL" id="CP054929">
    <property type="protein sequence ID" value="QKW53642.1"/>
    <property type="molecule type" value="Genomic_DNA"/>
</dbReference>
<evidence type="ECO:0000313" key="3">
    <source>
        <dbReference type="Proteomes" id="UP000509303"/>
    </source>
</evidence>
<dbReference type="Proteomes" id="UP000509303">
    <property type="component" value="Chromosome"/>
</dbReference>
<sequence length="193" mass="20692">MDTQEASGQASRGATVREVVRAVIADVAPAELHVVDALSQFDDDTVVARLSSRGRGREPLGFGLEEAIYLATPVVWVALDECVRRVVGRAIDTRGPLGMRRVLSRVLRRRSAPLAVPALNVEQVAEVRRRIVELSAQHGLESERADMLADRVAAQLLLPENPHSPVAPNTPARPGSPASGGEGDGYDERPTPA</sequence>
<accession>A0A7H8NGN0</accession>